<sequence>MTETSTRPWMRPHDWAEVVLGVVAVLSPLWMDTDNTAMWTMIVLGALIALDGLASLARPGMVYGEGAQVVLGALLFLSPWVLGYTAFNGAAWTAWIVGALTIVVGAAAVPVANAAHKMAGSH</sequence>
<dbReference type="RefSeq" id="WP_091290358.1">
    <property type="nucleotide sequence ID" value="NZ_FNON01000003.1"/>
</dbReference>
<feature type="transmembrane region" description="Helical" evidence="1">
    <location>
        <begin position="37"/>
        <end position="57"/>
    </location>
</feature>
<reference evidence="3 4" key="1">
    <citation type="submission" date="2016-10" db="EMBL/GenBank/DDBJ databases">
        <authorList>
            <person name="de Groot N.N."/>
        </authorList>
    </citation>
    <scope>NUCLEOTIDE SEQUENCE [LARGE SCALE GENOMIC DNA]</scope>
    <source>
        <strain evidence="3 4">CPCC 202699</strain>
    </source>
</reference>
<gene>
    <name evidence="3" type="ORF">SAMN05421504_103211</name>
</gene>
<feature type="domain" description="SPW repeat-containing integral membrane" evidence="2">
    <location>
        <begin position="13"/>
        <end position="106"/>
    </location>
</feature>
<dbReference type="EMBL" id="FNON01000003">
    <property type="protein sequence ID" value="SDX59746.1"/>
    <property type="molecule type" value="Genomic_DNA"/>
</dbReference>
<dbReference type="STRING" id="589385.SAMN05421504_103211"/>
<organism evidence="3 4">
    <name type="scientific">Amycolatopsis xylanica</name>
    <dbReference type="NCBI Taxonomy" id="589385"/>
    <lineage>
        <taxon>Bacteria</taxon>
        <taxon>Bacillati</taxon>
        <taxon>Actinomycetota</taxon>
        <taxon>Actinomycetes</taxon>
        <taxon>Pseudonocardiales</taxon>
        <taxon>Pseudonocardiaceae</taxon>
        <taxon>Amycolatopsis</taxon>
    </lineage>
</organism>
<dbReference type="Pfam" id="PF03779">
    <property type="entry name" value="SPW"/>
    <property type="match status" value="1"/>
</dbReference>
<evidence type="ECO:0000313" key="4">
    <source>
        <dbReference type="Proteomes" id="UP000199515"/>
    </source>
</evidence>
<evidence type="ECO:0000313" key="3">
    <source>
        <dbReference type="EMBL" id="SDX59746.1"/>
    </source>
</evidence>
<dbReference type="OrthoDB" id="32521at2"/>
<keyword evidence="1" id="KW-0812">Transmembrane</keyword>
<proteinExistence type="predicted"/>
<keyword evidence="1" id="KW-0472">Membrane</keyword>
<evidence type="ECO:0000259" key="2">
    <source>
        <dbReference type="Pfam" id="PF03779"/>
    </source>
</evidence>
<keyword evidence="1" id="KW-1133">Transmembrane helix</keyword>
<evidence type="ECO:0000256" key="1">
    <source>
        <dbReference type="SAM" id="Phobius"/>
    </source>
</evidence>
<protein>
    <submittedName>
        <fullName evidence="3">SPW repeat-containing protein</fullName>
    </submittedName>
</protein>
<dbReference type="InterPro" id="IPR005530">
    <property type="entry name" value="SPW"/>
</dbReference>
<dbReference type="AlphaFoldDB" id="A0A1H3D088"/>
<name>A0A1H3D088_9PSEU</name>
<keyword evidence="4" id="KW-1185">Reference proteome</keyword>
<feature type="transmembrane region" description="Helical" evidence="1">
    <location>
        <begin position="93"/>
        <end position="115"/>
    </location>
</feature>
<dbReference type="Proteomes" id="UP000199515">
    <property type="component" value="Unassembled WGS sequence"/>
</dbReference>
<feature type="transmembrane region" description="Helical" evidence="1">
    <location>
        <begin position="69"/>
        <end position="87"/>
    </location>
</feature>
<accession>A0A1H3D088</accession>